<dbReference type="Pfam" id="PF03401">
    <property type="entry name" value="TctC"/>
    <property type="match status" value="1"/>
</dbReference>
<name>A0ABT2PJM4_9BURK</name>
<dbReference type="PANTHER" id="PTHR42928:SF5">
    <property type="entry name" value="BLR1237 PROTEIN"/>
    <property type="match status" value="1"/>
</dbReference>
<dbReference type="EMBL" id="JAODYH010000004">
    <property type="protein sequence ID" value="MCT9810687.1"/>
    <property type="molecule type" value="Genomic_DNA"/>
</dbReference>
<sequence length="312" mass="33112">MAAAAACASLPAYASDVYPSRTVTLIVPFPAGGTTDIVARLIAQKLSENLHQTFVVDNRGGANGLIGMEAAARAEPNGYTLLFNTAGAQTLTPVLYKTKLHPADNWEPISLVSTLPFVVVATEKLPVKDFAGLVALARAGNPPIKASAGSSMLTLLTDELKRTIDAPTLINVPYKGTAPQAQAVLSGEVDISLDSFVTMPHIKAGKLRPLAVTSAKRVASLPDVPTLEELGYKGMVLGSWTGLLAPKGTPKAVVDRLTSEVQKIVRDPQIQERLRGYDHTPVGGTGAEFGKTLVDDYARWQRIVKETGYKVS</sequence>
<dbReference type="Gene3D" id="3.40.190.150">
    <property type="entry name" value="Bordetella uptake gene, domain 1"/>
    <property type="match status" value="1"/>
</dbReference>
<proteinExistence type="inferred from homology"/>
<dbReference type="RefSeq" id="WP_261499799.1">
    <property type="nucleotide sequence ID" value="NZ_JAODYH010000004.1"/>
</dbReference>
<dbReference type="Proteomes" id="UP001525968">
    <property type="component" value="Unassembled WGS sequence"/>
</dbReference>
<evidence type="ECO:0000256" key="1">
    <source>
        <dbReference type="ARBA" id="ARBA00006987"/>
    </source>
</evidence>
<dbReference type="PIRSF" id="PIRSF017082">
    <property type="entry name" value="YflP"/>
    <property type="match status" value="1"/>
</dbReference>
<protein>
    <submittedName>
        <fullName evidence="2">Tripartite tricarboxylate transporter substrate binding protein</fullName>
    </submittedName>
</protein>
<dbReference type="Gene3D" id="3.40.190.10">
    <property type="entry name" value="Periplasmic binding protein-like II"/>
    <property type="match status" value="1"/>
</dbReference>
<dbReference type="InterPro" id="IPR042100">
    <property type="entry name" value="Bug_dom1"/>
</dbReference>
<dbReference type="PANTHER" id="PTHR42928">
    <property type="entry name" value="TRICARBOXYLATE-BINDING PROTEIN"/>
    <property type="match status" value="1"/>
</dbReference>
<comment type="similarity">
    <text evidence="1">Belongs to the UPF0065 (bug) family.</text>
</comment>
<organism evidence="2 3">
    <name type="scientific">Acidovorax bellezanensis</name>
    <dbReference type="NCBI Taxonomy" id="2976702"/>
    <lineage>
        <taxon>Bacteria</taxon>
        <taxon>Pseudomonadati</taxon>
        <taxon>Pseudomonadota</taxon>
        <taxon>Betaproteobacteria</taxon>
        <taxon>Burkholderiales</taxon>
        <taxon>Comamonadaceae</taxon>
        <taxon>Acidovorax</taxon>
    </lineage>
</organism>
<gene>
    <name evidence="2" type="ORF">N0K08_08580</name>
</gene>
<keyword evidence="3" id="KW-1185">Reference proteome</keyword>
<evidence type="ECO:0000313" key="2">
    <source>
        <dbReference type="EMBL" id="MCT9810687.1"/>
    </source>
</evidence>
<dbReference type="InterPro" id="IPR005064">
    <property type="entry name" value="BUG"/>
</dbReference>
<dbReference type="CDD" id="cd07012">
    <property type="entry name" value="PBP2_Bug_TTT"/>
    <property type="match status" value="1"/>
</dbReference>
<dbReference type="SUPFAM" id="SSF53850">
    <property type="entry name" value="Periplasmic binding protein-like II"/>
    <property type="match status" value="1"/>
</dbReference>
<comment type="caution">
    <text evidence="2">The sequence shown here is derived from an EMBL/GenBank/DDBJ whole genome shotgun (WGS) entry which is preliminary data.</text>
</comment>
<evidence type="ECO:0000313" key="3">
    <source>
        <dbReference type="Proteomes" id="UP001525968"/>
    </source>
</evidence>
<accession>A0ABT2PJM4</accession>
<reference evidence="2 3" key="1">
    <citation type="submission" date="2022-09" db="EMBL/GenBank/DDBJ databases">
        <title>Draft genome of isolate Be4.</title>
        <authorList>
            <person name="Sanchez-Castro I."/>
            <person name="Martinez-Rodriguez P."/>
            <person name="Descostes M."/>
            <person name="Merroun M."/>
        </authorList>
    </citation>
    <scope>NUCLEOTIDE SEQUENCE [LARGE SCALE GENOMIC DNA]</scope>
    <source>
        <strain evidence="2 3">Be4</strain>
    </source>
</reference>